<evidence type="ECO:0000313" key="2">
    <source>
        <dbReference type="EMBL" id="MBD2686200.1"/>
    </source>
</evidence>
<dbReference type="EMBL" id="JACJTM010000028">
    <property type="protein sequence ID" value="MBD2686200.1"/>
    <property type="molecule type" value="Genomic_DNA"/>
</dbReference>
<reference evidence="2 3" key="1">
    <citation type="journal article" date="2020" name="ISME J.">
        <title>Comparative genomics reveals insights into cyanobacterial evolution and habitat adaptation.</title>
        <authorList>
            <person name="Chen M.Y."/>
            <person name="Teng W.K."/>
            <person name="Zhao L."/>
            <person name="Hu C.X."/>
            <person name="Zhou Y.K."/>
            <person name="Han B.P."/>
            <person name="Song L.R."/>
            <person name="Shu W.S."/>
        </authorList>
    </citation>
    <scope>NUCLEOTIDE SEQUENCE [LARGE SCALE GENOMIC DNA]</scope>
    <source>
        <strain evidence="2 3">FACHB-1249</strain>
    </source>
</reference>
<keyword evidence="1" id="KW-0472">Membrane</keyword>
<evidence type="ECO:0000313" key="3">
    <source>
        <dbReference type="Proteomes" id="UP000660270"/>
    </source>
</evidence>
<protein>
    <recommendedName>
        <fullName evidence="4">SMODS and SLOG-associating 2TM effector domain-containing protein</fullName>
    </recommendedName>
</protein>
<evidence type="ECO:0000256" key="1">
    <source>
        <dbReference type="SAM" id="Phobius"/>
    </source>
</evidence>
<gene>
    <name evidence="2" type="ORF">H6G43_13440</name>
</gene>
<keyword evidence="1" id="KW-1133">Transmembrane helix</keyword>
<dbReference type="GeneID" id="78219634"/>
<comment type="caution">
    <text evidence="2">The sequence shown here is derived from an EMBL/GenBank/DDBJ whole genome shotgun (WGS) entry which is preliminary data.</text>
</comment>
<organism evidence="2 3">
    <name type="scientific">Aphanizomenon flos-aquae FACHB-1249</name>
    <dbReference type="NCBI Taxonomy" id="2692889"/>
    <lineage>
        <taxon>Bacteria</taxon>
        <taxon>Bacillati</taxon>
        <taxon>Cyanobacteriota</taxon>
        <taxon>Cyanophyceae</taxon>
        <taxon>Nostocales</taxon>
        <taxon>Aphanizomenonaceae</taxon>
        <taxon>Aphanizomenon</taxon>
    </lineage>
</organism>
<feature type="transmembrane region" description="Helical" evidence="1">
    <location>
        <begin position="14"/>
        <end position="32"/>
    </location>
</feature>
<evidence type="ECO:0008006" key="4">
    <source>
        <dbReference type="Google" id="ProtNLM"/>
    </source>
</evidence>
<feature type="transmembrane region" description="Helical" evidence="1">
    <location>
        <begin position="38"/>
        <end position="56"/>
    </location>
</feature>
<name>A0ABR8IUB2_APHFL</name>
<proteinExistence type="predicted"/>
<dbReference type="Proteomes" id="UP000660270">
    <property type="component" value="Unassembled WGS sequence"/>
</dbReference>
<keyword evidence="1" id="KW-0812">Transmembrane</keyword>
<keyword evidence="3" id="KW-1185">Reference proteome</keyword>
<sequence>MSSRRQYFQHIKEIVDWTWTLAIMCMVGYISLGQLAKLYWAMVFFGGLAASFGLFYDFSCKQLQMLNIQLKRSTNYTEYKYKLQKAIDELDLVQDVFREFDHRNPEVATRFPEFVQLRNYVYVKPHVRNNVLVKGYYRKKPII</sequence>
<accession>A0ABR8IUB2</accession>
<dbReference type="RefSeq" id="WP_190387661.1">
    <property type="nucleotide sequence ID" value="NZ_JACJTM010000028.1"/>
</dbReference>